<evidence type="ECO:0000256" key="5">
    <source>
        <dbReference type="ARBA" id="ARBA00023136"/>
    </source>
</evidence>
<reference evidence="8 9" key="1">
    <citation type="submission" date="2016-10" db="EMBL/GenBank/DDBJ databases">
        <authorList>
            <person name="de Groot N.N."/>
        </authorList>
    </citation>
    <scope>NUCLEOTIDE SEQUENCE [LARGE SCALE GENOMIC DNA]</scope>
    <source>
        <strain evidence="8 9">CGMCC 1.10238</strain>
    </source>
</reference>
<feature type="transmembrane region" description="Helical" evidence="6">
    <location>
        <begin position="375"/>
        <end position="394"/>
    </location>
</feature>
<dbReference type="InterPro" id="IPR020846">
    <property type="entry name" value="MFS_dom"/>
</dbReference>
<evidence type="ECO:0000256" key="4">
    <source>
        <dbReference type="ARBA" id="ARBA00022989"/>
    </source>
</evidence>
<dbReference type="EMBL" id="FODH01000018">
    <property type="protein sequence ID" value="SEP04152.1"/>
    <property type="molecule type" value="Genomic_DNA"/>
</dbReference>
<dbReference type="SUPFAM" id="SSF103473">
    <property type="entry name" value="MFS general substrate transporter"/>
    <property type="match status" value="1"/>
</dbReference>
<feature type="transmembrane region" description="Helical" evidence="6">
    <location>
        <begin position="400"/>
        <end position="418"/>
    </location>
</feature>
<feature type="transmembrane region" description="Helical" evidence="6">
    <location>
        <begin position="275"/>
        <end position="297"/>
    </location>
</feature>
<feature type="transmembrane region" description="Helical" evidence="6">
    <location>
        <begin position="309"/>
        <end position="327"/>
    </location>
</feature>
<feature type="transmembrane region" description="Helical" evidence="6">
    <location>
        <begin position="49"/>
        <end position="69"/>
    </location>
</feature>
<evidence type="ECO:0000256" key="1">
    <source>
        <dbReference type="ARBA" id="ARBA00004651"/>
    </source>
</evidence>
<gene>
    <name evidence="8" type="ORF">SAMN04487895_11844</name>
</gene>
<protein>
    <submittedName>
        <fullName evidence="8">Sugar phosphate permease</fullName>
    </submittedName>
</protein>
<feature type="transmembrane region" description="Helical" evidence="6">
    <location>
        <begin position="333"/>
        <end position="355"/>
    </location>
</feature>
<dbReference type="InterPro" id="IPR000849">
    <property type="entry name" value="Sugar_P_transporter"/>
</dbReference>
<dbReference type="STRING" id="1333845.SAMN04487895_11844"/>
<dbReference type="OrthoDB" id="9773404at2"/>
<feature type="transmembrane region" description="Helical" evidence="6">
    <location>
        <begin position="85"/>
        <end position="104"/>
    </location>
</feature>
<name>A0A1H8ULQ9_9BACL</name>
<dbReference type="Proteomes" id="UP000198809">
    <property type="component" value="Unassembled WGS sequence"/>
</dbReference>
<evidence type="ECO:0000313" key="8">
    <source>
        <dbReference type="EMBL" id="SEP04152.1"/>
    </source>
</evidence>
<evidence type="ECO:0000256" key="2">
    <source>
        <dbReference type="ARBA" id="ARBA00022448"/>
    </source>
</evidence>
<dbReference type="PIRSF" id="PIRSF002808">
    <property type="entry name" value="Hexose_phosphate_transp"/>
    <property type="match status" value="1"/>
</dbReference>
<organism evidence="8 9">
    <name type="scientific">Paenibacillus sophorae</name>
    <dbReference type="NCBI Taxonomy" id="1333845"/>
    <lineage>
        <taxon>Bacteria</taxon>
        <taxon>Bacillati</taxon>
        <taxon>Bacillota</taxon>
        <taxon>Bacilli</taxon>
        <taxon>Bacillales</taxon>
        <taxon>Paenibacillaceae</taxon>
        <taxon>Paenibacillus</taxon>
    </lineage>
</organism>
<proteinExistence type="predicted"/>
<dbReference type="CDD" id="cd17319">
    <property type="entry name" value="MFS_ExuT_GudP_like"/>
    <property type="match status" value="1"/>
</dbReference>
<dbReference type="PANTHER" id="PTHR43791:SF100">
    <property type="entry name" value="SUGAR TRANSPORTER"/>
    <property type="match status" value="1"/>
</dbReference>
<evidence type="ECO:0000259" key="7">
    <source>
        <dbReference type="PROSITE" id="PS50850"/>
    </source>
</evidence>
<sequence>MGMISETRKIPNSRWKRILPPLLIVCIISFMDRVNVSFAISGGMDKELGMTAGMAGFAAGIFFFGYLFLQIPGGQIAAKSSGKKFIAWVIPFWAVVSILSGLATSTTELLVLRFCLGVAEGGMLPVVLTMCSNWFPNEERGRANAIVLMFAPIAAIITGPISGFIISIYGWREMFIIEGIVSLIVLIPWLLMVSDRPQQAKWISKEEQAYIVGKLEEEQLAIEQENQVKHASIKDLLPNKSMWKLIALNFCYQSGDYGFSMWLPTMLKKLTNSGMGMVGLLSSLPWIACIAGMLLFSGLSDRTGRRREFVMIPLLGFALCLLLSVTIHGNIWFSYIFLIGAGFFVKAAGVVFWAIPPRLFSKEVAGGARGAINALGNLGGFFGPYIVGFLIQIFNYNVGVYSLVGLLVVSALITATLPRSVQTRTSKKAA</sequence>
<keyword evidence="2" id="KW-0813">Transport</keyword>
<keyword evidence="3 6" id="KW-0812">Transmembrane</keyword>
<dbReference type="PANTHER" id="PTHR43791">
    <property type="entry name" value="PERMEASE-RELATED"/>
    <property type="match status" value="1"/>
</dbReference>
<evidence type="ECO:0000256" key="3">
    <source>
        <dbReference type="ARBA" id="ARBA00022692"/>
    </source>
</evidence>
<dbReference type="PROSITE" id="PS50850">
    <property type="entry name" value="MFS"/>
    <property type="match status" value="1"/>
</dbReference>
<dbReference type="GO" id="GO:0022857">
    <property type="term" value="F:transmembrane transporter activity"/>
    <property type="evidence" value="ECO:0007669"/>
    <property type="project" value="InterPro"/>
</dbReference>
<feature type="transmembrane region" description="Helical" evidence="6">
    <location>
        <begin position="110"/>
        <end position="135"/>
    </location>
</feature>
<feature type="transmembrane region" description="Helical" evidence="6">
    <location>
        <begin position="147"/>
        <end position="169"/>
    </location>
</feature>
<feature type="transmembrane region" description="Helical" evidence="6">
    <location>
        <begin position="175"/>
        <end position="193"/>
    </location>
</feature>
<evidence type="ECO:0000256" key="6">
    <source>
        <dbReference type="SAM" id="Phobius"/>
    </source>
</evidence>
<dbReference type="InterPro" id="IPR011701">
    <property type="entry name" value="MFS"/>
</dbReference>
<dbReference type="AlphaFoldDB" id="A0A1H8ULQ9"/>
<keyword evidence="4 6" id="KW-1133">Transmembrane helix</keyword>
<dbReference type="Gene3D" id="1.20.1250.20">
    <property type="entry name" value="MFS general substrate transporter like domains"/>
    <property type="match status" value="2"/>
</dbReference>
<evidence type="ECO:0000313" key="9">
    <source>
        <dbReference type="Proteomes" id="UP000198809"/>
    </source>
</evidence>
<keyword evidence="5 6" id="KW-0472">Membrane</keyword>
<dbReference type="Pfam" id="PF07690">
    <property type="entry name" value="MFS_1"/>
    <property type="match status" value="2"/>
</dbReference>
<dbReference type="InterPro" id="IPR036259">
    <property type="entry name" value="MFS_trans_sf"/>
</dbReference>
<feature type="domain" description="Major facilitator superfamily (MFS) profile" evidence="7">
    <location>
        <begin position="18"/>
        <end position="422"/>
    </location>
</feature>
<comment type="subcellular location">
    <subcellularLocation>
        <location evidence="1">Cell membrane</location>
        <topology evidence="1">Multi-pass membrane protein</topology>
    </subcellularLocation>
</comment>
<accession>A0A1H8ULQ9</accession>
<dbReference type="GO" id="GO:0005886">
    <property type="term" value="C:plasma membrane"/>
    <property type="evidence" value="ECO:0007669"/>
    <property type="project" value="UniProtKB-SubCell"/>
</dbReference>